<organism evidence="1 2">
    <name type="scientific">Frankia canadensis</name>
    <dbReference type="NCBI Taxonomy" id="1836972"/>
    <lineage>
        <taxon>Bacteria</taxon>
        <taxon>Bacillati</taxon>
        <taxon>Actinomycetota</taxon>
        <taxon>Actinomycetes</taxon>
        <taxon>Frankiales</taxon>
        <taxon>Frankiaceae</taxon>
        <taxon>Frankia</taxon>
    </lineage>
</organism>
<keyword evidence="2" id="KW-1185">Reference proteome</keyword>
<dbReference type="EMBL" id="FZMO01000551">
    <property type="protein sequence ID" value="SNQ51849.1"/>
    <property type="molecule type" value="Genomic_DNA"/>
</dbReference>
<evidence type="ECO:0000313" key="1">
    <source>
        <dbReference type="EMBL" id="SNQ51849.1"/>
    </source>
</evidence>
<gene>
    <name evidence="1" type="ORF">FRACA_830012</name>
</gene>
<evidence type="ECO:0000313" key="2">
    <source>
        <dbReference type="Proteomes" id="UP000234331"/>
    </source>
</evidence>
<reference evidence="1 2" key="1">
    <citation type="submission" date="2017-06" db="EMBL/GenBank/DDBJ databases">
        <authorList>
            <person name="Kim H.J."/>
            <person name="Triplett B.A."/>
        </authorList>
    </citation>
    <scope>NUCLEOTIDE SEQUENCE [LARGE SCALE GENOMIC DNA]</scope>
    <source>
        <strain evidence="1">FRACA_ARgP5</strain>
    </source>
</reference>
<protein>
    <recommendedName>
        <fullName evidence="3">Protein kinase domain-containing protein</fullName>
    </recommendedName>
</protein>
<dbReference type="OrthoDB" id="4028076at2"/>
<name>A0A2I2L1R3_9ACTN</name>
<proteinExistence type="predicted"/>
<dbReference type="AlphaFoldDB" id="A0A2I2L1R3"/>
<evidence type="ECO:0008006" key="3">
    <source>
        <dbReference type="Google" id="ProtNLM"/>
    </source>
</evidence>
<sequence length="404" mass="44113">MTDAPGPDPAAPTALTIEPVVSWPHEVRAGGLYQLTVDVRPAADAGAWPFPREEVTVHLQLFCPPGIVPTLMTEPAVVLHRFGGTYGPARYVLAVDDAVRSGSLQLVLSNRAGVPFHVAGLAFRAVPQVRPEPEAPAPREPPVTTVHVTRTVAGDPGLPAAPAHGTDDLSGRQDISPHEDVHADDRPHLETLGFCRPDGSRVVWEVEMMPGPAVRTRNFRTRYGRYQNFPLAIRYAVGGESAEFALENAVGAGLRMLRFFDADRRWPWEGNPQRYPWELSRLVGYDVECDVPFAITVEFGMPLAGLRSSGTAGSLSSPDDLRAFTVGLARGLAVLDRLGVVHRQIRENTVHWDARSRVVQINRFEYARRGSARCGTGRRRSRSPVVVSSIRGMTCSARAARFSA</sequence>
<dbReference type="RefSeq" id="WP_101836047.1">
    <property type="nucleotide sequence ID" value="NZ_FZMO01000551.1"/>
</dbReference>
<accession>A0A2I2L1R3</accession>
<dbReference type="Proteomes" id="UP000234331">
    <property type="component" value="Unassembled WGS sequence"/>
</dbReference>